<name>A0ABY4CQK2_9BACL</name>
<evidence type="ECO:0000256" key="5">
    <source>
        <dbReference type="ARBA" id="ARBA00022989"/>
    </source>
</evidence>
<dbReference type="PANTHER" id="PTHR11562">
    <property type="entry name" value="CATION EFFLUX PROTEIN/ ZINC TRANSPORTER"/>
    <property type="match status" value="1"/>
</dbReference>
<feature type="domain" description="Cation efflux protein transmembrane" evidence="10">
    <location>
        <begin position="16"/>
        <end position="206"/>
    </location>
</feature>
<keyword evidence="4 9" id="KW-0812">Transmembrane</keyword>
<dbReference type="InterPro" id="IPR027470">
    <property type="entry name" value="Cation_efflux_CTD"/>
</dbReference>
<evidence type="ECO:0000256" key="8">
    <source>
        <dbReference type="SAM" id="MobiDB-lite"/>
    </source>
</evidence>
<feature type="transmembrane region" description="Helical" evidence="9">
    <location>
        <begin position="12"/>
        <end position="36"/>
    </location>
</feature>
<evidence type="ECO:0000313" key="12">
    <source>
        <dbReference type="EMBL" id="UOF92239.1"/>
    </source>
</evidence>
<dbReference type="SUPFAM" id="SSF161111">
    <property type="entry name" value="Cation efflux protein transmembrane domain-like"/>
    <property type="match status" value="1"/>
</dbReference>
<dbReference type="RefSeq" id="WP_347438925.1">
    <property type="nucleotide sequence ID" value="NZ_CP089291.1"/>
</dbReference>
<dbReference type="NCBIfam" id="TIGR01297">
    <property type="entry name" value="CDF"/>
    <property type="match status" value="1"/>
</dbReference>
<dbReference type="InterPro" id="IPR050681">
    <property type="entry name" value="CDF/SLC30A"/>
</dbReference>
<feature type="transmembrane region" description="Helical" evidence="9">
    <location>
        <begin position="83"/>
        <end position="102"/>
    </location>
</feature>
<dbReference type="Gene3D" id="1.20.1510.10">
    <property type="entry name" value="Cation efflux protein transmembrane domain"/>
    <property type="match status" value="1"/>
</dbReference>
<dbReference type="Pfam" id="PF16916">
    <property type="entry name" value="ZT_dimer"/>
    <property type="match status" value="1"/>
</dbReference>
<protein>
    <submittedName>
        <fullName evidence="12">Cation diffusion facilitator family transporter</fullName>
    </submittedName>
</protein>
<feature type="domain" description="Cation efflux protein cytoplasmic" evidence="11">
    <location>
        <begin position="216"/>
        <end position="287"/>
    </location>
</feature>
<dbReference type="InterPro" id="IPR002524">
    <property type="entry name" value="Cation_efflux"/>
</dbReference>
<evidence type="ECO:0000259" key="11">
    <source>
        <dbReference type="Pfam" id="PF16916"/>
    </source>
</evidence>
<dbReference type="InterPro" id="IPR036837">
    <property type="entry name" value="Cation_efflux_CTD_sf"/>
</dbReference>
<proteinExistence type="inferred from homology"/>
<dbReference type="EMBL" id="CP089291">
    <property type="protein sequence ID" value="UOF92239.1"/>
    <property type="molecule type" value="Genomic_DNA"/>
</dbReference>
<dbReference type="Gene3D" id="3.30.70.1350">
    <property type="entry name" value="Cation efflux protein, cytoplasmic domain"/>
    <property type="match status" value="1"/>
</dbReference>
<evidence type="ECO:0000256" key="7">
    <source>
        <dbReference type="ARBA" id="ARBA00023136"/>
    </source>
</evidence>
<feature type="transmembrane region" description="Helical" evidence="9">
    <location>
        <begin position="176"/>
        <end position="194"/>
    </location>
</feature>
<keyword evidence="5 9" id="KW-1133">Transmembrane helix</keyword>
<dbReference type="InterPro" id="IPR058533">
    <property type="entry name" value="Cation_efflux_TM"/>
</dbReference>
<dbReference type="Pfam" id="PF01545">
    <property type="entry name" value="Cation_efflux"/>
    <property type="match status" value="1"/>
</dbReference>
<feature type="region of interest" description="Disordered" evidence="8">
    <location>
        <begin position="289"/>
        <end position="311"/>
    </location>
</feature>
<sequence>MDTSTHGGVEQYNAKLMVTFCLTLVLFLIEVIGGFVSHSLALLSDAAHVLTDLLSTALTWYALKQTQKPANRGMTFGYHRASVIAAFGNTGTLILLSFWILGEAIVRLFQPEPIAFSTMIGAAGIGLLINLIIVFLLTRGEANLNIRSAILHFIGDAAASIGVITGAIVIHLTDWYPIDPILSVMIAFLLSWNARKILKEAIHILMEGVPKEIDPLDVIEELKTIEGIRDVHDLHIWGVSDEHVAMTCHLVIQPTMTIEKAQHTLDGATELLRSKFNIGHPTLQLETESHPHHEGLLHGENAADPPHAEID</sequence>
<comment type="similarity">
    <text evidence="2">Belongs to the cation diffusion facilitator (CDF) transporter (TC 2.A.4) family. SLC30A subfamily.</text>
</comment>
<keyword evidence="6" id="KW-0406">Ion transport</keyword>
<evidence type="ECO:0000313" key="13">
    <source>
        <dbReference type="Proteomes" id="UP000830167"/>
    </source>
</evidence>
<comment type="subcellular location">
    <subcellularLocation>
        <location evidence="1">Membrane</location>
        <topology evidence="1">Multi-pass membrane protein</topology>
    </subcellularLocation>
</comment>
<evidence type="ECO:0000256" key="9">
    <source>
        <dbReference type="SAM" id="Phobius"/>
    </source>
</evidence>
<dbReference type="InterPro" id="IPR027469">
    <property type="entry name" value="Cation_efflux_TMD_sf"/>
</dbReference>
<gene>
    <name evidence="12" type="ORF">LSG31_08780</name>
</gene>
<organism evidence="12 13">
    <name type="scientific">Fodinisporobacter ferrooxydans</name>
    <dbReference type="NCBI Taxonomy" id="2901836"/>
    <lineage>
        <taxon>Bacteria</taxon>
        <taxon>Bacillati</taxon>
        <taxon>Bacillota</taxon>
        <taxon>Bacilli</taxon>
        <taxon>Bacillales</taxon>
        <taxon>Alicyclobacillaceae</taxon>
        <taxon>Fodinisporobacter</taxon>
    </lineage>
</organism>
<dbReference type="SUPFAM" id="SSF160240">
    <property type="entry name" value="Cation efflux protein cytoplasmic domain-like"/>
    <property type="match status" value="1"/>
</dbReference>
<keyword evidence="7 9" id="KW-0472">Membrane</keyword>
<feature type="transmembrane region" description="Helical" evidence="9">
    <location>
        <begin position="42"/>
        <end position="63"/>
    </location>
</feature>
<evidence type="ECO:0000256" key="6">
    <source>
        <dbReference type="ARBA" id="ARBA00023065"/>
    </source>
</evidence>
<reference evidence="12" key="1">
    <citation type="submission" date="2021-12" db="EMBL/GenBank/DDBJ databases">
        <title>Alicyclobacillaceae gen. nov., sp. nov., isolated from chalcocite enrichment system.</title>
        <authorList>
            <person name="Jiang Z."/>
        </authorList>
    </citation>
    <scope>NUCLEOTIDE SEQUENCE</scope>
    <source>
        <strain evidence="12">MYW30-H2</strain>
    </source>
</reference>
<keyword evidence="13" id="KW-1185">Reference proteome</keyword>
<dbReference type="Proteomes" id="UP000830167">
    <property type="component" value="Chromosome"/>
</dbReference>
<evidence type="ECO:0000256" key="1">
    <source>
        <dbReference type="ARBA" id="ARBA00004141"/>
    </source>
</evidence>
<evidence type="ECO:0000256" key="3">
    <source>
        <dbReference type="ARBA" id="ARBA00022448"/>
    </source>
</evidence>
<evidence type="ECO:0000256" key="4">
    <source>
        <dbReference type="ARBA" id="ARBA00022692"/>
    </source>
</evidence>
<feature type="transmembrane region" description="Helical" evidence="9">
    <location>
        <begin position="114"/>
        <end position="137"/>
    </location>
</feature>
<keyword evidence="3" id="KW-0813">Transport</keyword>
<feature type="transmembrane region" description="Helical" evidence="9">
    <location>
        <begin position="149"/>
        <end position="170"/>
    </location>
</feature>
<evidence type="ECO:0000256" key="2">
    <source>
        <dbReference type="ARBA" id="ARBA00008873"/>
    </source>
</evidence>
<evidence type="ECO:0000259" key="10">
    <source>
        <dbReference type="Pfam" id="PF01545"/>
    </source>
</evidence>
<accession>A0ABY4CQK2</accession>
<dbReference type="PANTHER" id="PTHR11562:SF17">
    <property type="entry name" value="RE54080P-RELATED"/>
    <property type="match status" value="1"/>
</dbReference>